<name>A0ACC1XSR9_MELAZ</name>
<protein>
    <submittedName>
        <fullName evidence="1">F-box protein</fullName>
    </submittedName>
</protein>
<evidence type="ECO:0000313" key="2">
    <source>
        <dbReference type="Proteomes" id="UP001164539"/>
    </source>
</evidence>
<accession>A0ACC1XSR9</accession>
<proteinExistence type="predicted"/>
<comment type="caution">
    <text evidence="1">The sequence shown here is derived from an EMBL/GenBank/DDBJ whole genome shotgun (WGS) entry which is preliminary data.</text>
</comment>
<dbReference type="Proteomes" id="UP001164539">
    <property type="component" value="Chromosome 7"/>
</dbReference>
<keyword evidence="2" id="KW-1185">Reference proteome</keyword>
<evidence type="ECO:0000313" key="1">
    <source>
        <dbReference type="EMBL" id="KAJ4713972.1"/>
    </source>
</evidence>
<organism evidence="1 2">
    <name type="scientific">Melia azedarach</name>
    <name type="common">Chinaberry tree</name>
    <dbReference type="NCBI Taxonomy" id="155640"/>
    <lineage>
        <taxon>Eukaryota</taxon>
        <taxon>Viridiplantae</taxon>
        <taxon>Streptophyta</taxon>
        <taxon>Embryophyta</taxon>
        <taxon>Tracheophyta</taxon>
        <taxon>Spermatophyta</taxon>
        <taxon>Magnoliopsida</taxon>
        <taxon>eudicotyledons</taxon>
        <taxon>Gunneridae</taxon>
        <taxon>Pentapetalae</taxon>
        <taxon>rosids</taxon>
        <taxon>malvids</taxon>
        <taxon>Sapindales</taxon>
        <taxon>Meliaceae</taxon>
        <taxon>Melia</taxon>
    </lineage>
</organism>
<sequence length="372" mass="43606">MVTSNGNSLDDTTIEILSRLPVKSLIRFRCVCKSWYSLVKDPNFIYKHLRNDDNIRLTVRYTVANEEDEYDDTDSYFSFFPDETLTDLSLQKLDPQRSEAVAIVGPYDGIFCLFRCNTFITLWNIATKEYRVLPKCKVLLPHYTTIQDTDVAFGFDFSCNAYKLVSILTLWDKKRRLQYELSHIVVYNLSTNSWRGYKGFEMKYYYMNYRGNSTCLNGVCYWIVLEDFDSKVILSFDMKDEVFQEIKTPCNPKSTLGELALFNDSLSLLVLDEKEKCFDLWLMKERCWTKQFTVGPLLEVYEPLALWKKDSFFVESSNGELLLYDTSTQEMRDLGLRCLWFSIYIYRESLITLKGEDSLLGNCDIPWHILGV</sequence>
<dbReference type="EMBL" id="CM051400">
    <property type="protein sequence ID" value="KAJ4713972.1"/>
    <property type="molecule type" value="Genomic_DNA"/>
</dbReference>
<gene>
    <name evidence="1" type="ORF">OWV82_012527</name>
</gene>
<reference evidence="1 2" key="1">
    <citation type="journal article" date="2023" name="Science">
        <title>Complex scaffold remodeling in plant triterpene biosynthesis.</title>
        <authorList>
            <person name="De La Pena R."/>
            <person name="Hodgson H."/>
            <person name="Liu J.C."/>
            <person name="Stephenson M.J."/>
            <person name="Martin A.C."/>
            <person name="Owen C."/>
            <person name="Harkess A."/>
            <person name="Leebens-Mack J."/>
            <person name="Jimenez L.E."/>
            <person name="Osbourn A."/>
            <person name="Sattely E.S."/>
        </authorList>
    </citation>
    <scope>NUCLEOTIDE SEQUENCE [LARGE SCALE GENOMIC DNA]</scope>
    <source>
        <strain evidence="2">cv. JPN11</strain>
        <tissue evidence="1">Leaf</tissue>
    </source>
</reference>